<dbReference type="Proteomes" id="UP000324222">
    <property type="component" value="Unassembled WGS sequence"/>
</dbReference>
<evidence type="ECO:0000313" key="2">
    <source>
        <dbReference type="Proteomes" id="UP000324222"/>
    </source>
</evidence>
<evidence type="ECO:0000313" key="1">
    <source>
        <dbReference type="EMBL" id="MPC84230.1"/>
    </source>
</evidence>
<keyword evidence="2" id="KW-1185">Reference proteome</keyword>
<protein>
    <submittedName>
        <fullName evidence="1">Uncharacterized protein</fullName>
    </submittedName>
</protein>
<dbReference type="AlphaFoldDB" id="A0A5B7IIE9"/>
<name>A0A5B7IIE9_PORTR</name>
<reference evidence="1 2" key="1">
    <citation type="submission" date="2019-05" db="EMBL/GenBank/DDBJ databases">
        <title>Another draft genome of Portunus trituberculatus and its Hox gene families provides insights of decapod evolution.</title>
        <authorList>
            <person name="Jeong J.-H."/>
            <person name="Song I."/>
            <person name="Kim S."/>
            <person name="Choi T."/>
            <person name="Kim D."/>
            <person name="Ryu S."/>
            <person name="Kim W."/>
        </authorList>
    </citation>
    <scope>NUCLEOTIDE SEQUENCE [LARGE SCALE GENOMIC DNA]</scope>
    <source>
        <tissue evidence="1">Muscle</tissue>
    </source>
</reference>
<accession>A0A5B7IIE9</accession>
<sequence length="59" mass="6378">MLTTLAVPPYHACILPHHHCIPTASSLHPSPPCTAAITIRRARTHHRCAKPPNVVGGRI</sequence>
<dbReference type="EMBL" id="VSRR010064850">
    <property type="protein sequence ID" value="MPC84230.1"/>
    <property type="molecule type" value="Genomic_DNA"/>
</dbReference>
<organism evidence="1 2">
    <name type="scientific">Portunus trituberculatus</name>
    <name type="common">Swimming crab</name>
    <name type="synonym">Neptunus trituberculatus</name>
    <dbReference type="NCBI Taxonomy" id="210409"/>
    <lineage>
        <taxon>Eukaryota</taxon>
        <taxon>Metazoa</taxon>
        <taxon>Ecdysozoa</taxon>
        <taxon>Arthropoda</taxon>
        <taxon>Crustacea</taxon>
        <taxon>Multicrustacea</taxon>
        <taxon>Malacostraca</taxon>
        <taxon>Eumalacostraca</taxon>
        <taxon>Eucarida</taxon>
        <taxon>Decapoda</taxon>
        <taxon>Pleocyemata</taxon>
        <taxon>Brachyura</taxon>
        <taxon>Eubrachyura</taxon>
        <taxon>Portunoidea</taxon>
        <taxon>Portunidae</taxon>
        <taxon>Portuninae</taxon>
        <taxon>Portunus</taxon>
    </lineage>
</organism>
<proteinExistence type="predicted"/>
<comment type="caution">
    <text evidence="1">The sequence shown here is derived from an EMBL/GenBank/DDBJ whole genome shotgun (WGS) entry which is preliminary data.</text>
</comment>
<gene>
    <name evidence="1" type="ORF">E2C01_078959</name>
</gene>